<dbReference type="RefSeq" id="XP_024546023.1">
    <property type="nucleotide sequence ID" value="XM_024690255.1"/>
</dbReference>
<feature type="compositionally biased region" description="Basic residues" evidence="1">
    <location>
        <begin position="817"/>
        <end position="827"/>
    </location>
</feature>
<dbReference type="KEGG" id="bfu:BCIN_01g01650"/>
<dbReference type="AlphaFoldDB" id="A0A384J4D7"/>
<reference evidence="2 3" key="1">
    <citation type="journal article" date="2011" name="PLoS Genet.">
        <title>Genomic analysis of the necrotrophic fungal pathogens Sclerotinia sclerotiorum and Botrytis cinerea.</title>
        <authorList>
            <person name="Amselem J."/>
            <person name="Cuomo C.A."/>
            <person name="van Kan J.A."/>
            <person name="Viaud M."/>
            <person name="Benito E.P."/>
            <person name="Couloux A."/>
            <person name="Coutinho P.M."/>
            <person name="de Vries R.P."/>
            <person name="Dyer P.S."/>
            <person name="Fillinger S."/>
            <person name="Fournier E."/>
            <person name="Gout L."/>
            <person name="Hahn M."/>
            <person name="Kohn L."/>
            <person name="Lapalu N."/>
            <person name="Plummer K.M."/>
            <person name="Pradier J.M."/>
            <person name="Quevillon E."/>
            <person name="Sharon A."/>
            <person name="Simon A."/>
            <person name="ten Have A."/>
            <person name="Tudzynski B."/>
            <person name="Tudzynski P."/>
            <person name="Wincker P."/>
            <person name="Andrew M."/>
            <person name="Anthouard V."/>
            <person name="Beever R.E."/>
            <person name="Beffa R."/>
            <person name="Benoit I."/>
            <person name="Bouzid O."/>
            <person name="Brault B."/>
            <person name="Chen Z."/>
            <person name="Choquer M."/>
            <person name="Collemare J."/>
            <person name="Cotton P."/>
            <person name="Danchin E.G."/>
            <person name="Da Silva C."/>
            <person name="Gautier A."/>
            <person name="Giraud C."/>
            <person name="Giraud T."/>
            <person name="Gonzalez C."/>
            <person name="Grossetete S."/>
            <person name="Guldener U."/>
            <person name="Henrissat B."/>
            <person name="Howlett B.J."/>
            <person name="Kodira C."/>
            <person name="Kretschmer M."/>
            <person name="Lappartient A."/>
            <person name="Leroch M."/>
            <person name="Levis C."/>
            <person name="Mauceli E."/>
            <person name="Neuveglise C."/>
            <person name="Oeser B."/>
            <person name="Pearson M."/>
            <person name="Poulain J."/>
            <person name="Poussereau N."/>
            <person name="Quesneville H."/>
            <person name="Rascle C."/>
            <person name="Schumacher J."/>
            <person name="Segurens B."/>
            <person name="Sexton A."/>
            <person name="Silva E."/>
            <person name="Sirven C."/>
            <person name="Soanes D.M."/>
            <person name="Talbot N.J."/>
            <person name="Templeton M."/>
            <person name="Yandava C."/>
            <person name="Yarden O."/>
            <person name="Zeng Q."/>
            <person name="Rollins J.A."/>
            <person name="Lebrun M.H."/>
            <person name="Dickman M."/>
        </authorList>
    </citation>
    <scope>NUCLEOTIDE SEQUENCE [LARGE SCALE GENOMIC DNA]</scope>
    <source>
        <strain evidence="2 3">B05.10</strain>
    </source>
</reference>
<dbReference type="Proteomes" id="UP000001798">
    <property type="component" value="Chromosome 1"/>
</dbReference>
<evidence type="ECO:0000313" key="3">
    <source>
        <dbReference type="Proteomes" id="UP000001798"/>
    </source>
</evidence>
<organism evidence="2 3">
    <name type="scientific">Botryotinia fuckeliana (strain B05.10)</name>
    <name type="common">Noble rot fungus</name>
    <name type="synonym">Botrytis cinerea</name>
    <dbReference type="NCBI Taxonomy" id="332648"/>
    <lineage>
        <taxon>Eukaryota</taxon>
        <taxon>Fungi</taxon>
        <taxon>Dikarya</taxon>
        <taxon>Ascomycota</taxon>
        <taxon>Pezizomycotina</taxon>
        <taxon>Leotiomycetes</taxon>
        <taxon>Helotiales</taxon>
        <taxon>Sclerotiniaceae</taxon>
        <taxon>Botrytis</taxon>
    </lineage>
</organism>
<feature type="region of interest" description="Disordered" evidence="1">
    <location>
        <begin position="559"/>
        <end position="589"/>
    </location>
</feature>
<dbReference type="GeneID" id="5436202"/>
<dbReference type="VEuPathDB" id="FungiDB:Bcin01g01650"/>
<feature type="region of interest" description="Disordered" evidence="1">
    <location>
        <begin position="1"/>
        <end position="35"/>
    </location>
</feature>
<evidence type="ECO:0000256" key="1">
    <source>
        <dbReference type="SAM" id="MobiDB-lite"/>
    </source>
</evidence>
<sequence>MGAKKPPGVPGSFFGPGGPQAQIPGPLSAADQAAADKAATDKEAADLLAADLLAADLLAAGNAVGNQAAAVQAAENLLALPGPEDEPQGYGGDEANQKPSGPWEDAPPLEEDAAASAARVAPVDIQFNNVVRANLLPLMASGIHPVSTSGGGHLCGLHALIYSYNALRDLSAPEGTPVPLADNPTAKDLQLYRSGPQFYQDVIEFLRPQNILVFADSEGEPLSEEQVMRQVTGIVPNMVDNYDVNVLHSLLIHLNRTYGTNYTQGHITHGYNVRWDPINKVWDIGYRVPTSAQDFGVGLRPIMWLYNDNWESESGSLHRMQKVEHLSHWMGFSTLHRDLDQGLIAEANSWFGDDIDEYLNEPVWIVTADVEGYHVDLEDHQDPRELRLYSGCFVREPTVAPDEDAPDGYMWVQRTPFFVVDVETPGAIGIAPLKSLKMIVKNALRKAHDAAGATAANIIKRTGVIVDDKGPWQDFLVHRTIEPTTKINARYANPNDPAKKFVGGFQFEDGEFLLDTQESLKNLYPRMIRIDGTRGRVKPRNLQFLERAWKLPERIPIAASGTQKTPSTSMPPGKQNLLGTSNKSDPKYKYRPTMKVEDFKITDLRNHCKARGMVAKDYGRTKVGMLAKLVEHDQKADKVVKPSGNQVGKPAESGNFLPMRRVLVDIAKEAGPPKMPPFFATEIVMELGKGDINNPATWIIDYEGRIGRVPDDNLEPLDRAWGVELDPVRWIHSLAEMRKNLGYDKPPKPAKNPPDPSNNPSDPAKNPPDPVSKPVGKKAKVVSANPPDPNSQASSPPAGNATGKKRPASSSAEQPAKKKKQKKKKKK</sequence>
<feature type="region of interest" description="Disordered" evidence="1">
    <location>
        <begin position="741"/>
        <end position="827"/>
    </location>
</feature>
<feature type="compositionally biased region" description="Low complexity" evidence="1">
    <location>
        <begin position="19"/>
        <end position="35"/>
    </location>
</feature>
<reference evidence="2 3" key="2">
    <citation type="journal article" date="2012" name="Eukaryot. Cell">
        <title>Genome update of Botrytis cinerea strains B05.10 and T4.</title>
        <authorList>
            <person name="Staats M."/>
            <person name="van Kan J.A."/>
        </authorList>
    </citation>
    <scope>NUCLEOTIDE SEQUENCE [LARGE SCALE GENOMIC DNA]</scope>
    <source>
        <strain evidence="2 3">B05.10</strain>
    </source>
</reference>
<name>A0A384J4D7_BOTFB</name>
<dbReference type="EMBL" id="CP009805">
    <property type="protein sequence ID" value="ATZ45372.1"/>
    <property type="molecule type" value="Genomic_DNA"/>
</dbReference>
<reference evidence="2 3" key="3">
    <citation type="journal article" date="2017" name="Mol. Plant Pathol.">
        <title>A gapless genome sequence of the fungus Botrytis cinerea.</title>
        <authorList>
            <person name="Van Kan J.A."/>
            <person name="Stassen J.H."/>
            <person name="Mosbach A."/>
            <person name="Van Der Lee T.A."/>
            <person name="Faino L."/>
            <person name="Farmer A.D."/>
            <person name="Papasotiriou D.G."/>
            <person name="Zhou S."/>
            <person name="Seidl M.F."/>
            <person name="Cottam E."/>
            <person name="Edel D."/>
            <person name="Hahn M."/>
            <person name="Schwartz D.C."/>
            <person name="Dietrich R.A."/>
            <person name="Widdison S."/>
            <person name="Scalliet G."/>
        </authorList>
    </citation>
    <scope>NUCLEOTIDE SEQUENCE [LARGE SCALE GENOMIC DNA]</scope>
    <source>
        <strain evidence="2 3">B05.10</strain>
    </source>
</reference>
<evidence type="ECO:0000313" key="2">
    <source>
        <dbReference type="EMBL" id="ATZ45372.1"/>
    </source>
</evidence>
<feature type="compositionally biased region" description="Polar residues" evidence="1">
    <location>
        <begin position="560"/>
        <end position="570"/>
    </location>
</feature>
<gene>
    <name evidence="2" type="ORF">BCIN_01g01650</name>
</gene>
<proteinExistence type="predicted"/>
<protein>
    <submittedName>
        <fullName evidence="2">Uncharacterized protein</fullName>
    </submittedName>
</protein>
<feature type="region of interest" description="Disordered" evidence="1">
    <location>
        <begin position="80"/>
        <end position="111"/>
    </location>
</feature>
<dbReference type="OrthoDB" id="3548454at2759"/>
<accession>A0A384J4D7</accession>
<keyword evidence="3" id="KW-1185">Reference proteome</keyword>